<reference evidence="1" key="1">
    <citation type="submission" date="2020-08" db="EMBL/GenBank/DDBJ databases">
        <title>Multicomponent nature underlies the extraordinary mechanical properties of spider dragline silk.</title>
        <authorList>
            <person name="Kono N."/>
            <person name="Nakamura H."/>
            <person name="Mori M."/>
            <person name="Yoshida Y."/>
            <person name="Ohtoshi R."/>
            <person name="Malay A.D."/>
            <person name="Moran D.A.P."/>
            <person name="Tomita M."/>
            <person name="Numata K."/>
            <person name="Arakawa K."/>
        </authorList>
    </citation>
    <scope>NUCLEOTIDE SEQUENCE</scope>
</reference>
<name>A0A8X6QB61_NEPPI</name>
<dbReference type="AlphaFoldDB" id="A0A8X6QB61"/>
<sequence length="101" mass="10965">MLQNVTGKIIMINGGKIISTTEGKKMGRKQPEMNMPAANLKINRYLGISIIRVGDGEKRKTIGGWKALPFFNGAKIYKMAEVVGGMTPSTIPSSGTDQEDH</sequence>
<protein>
    <submittedName>
        <fullName evidence="1">Uncharacterized protein</fullName>
    </submittedName>
</protein>
<comment type="caution">
    <text evidence="1">The sequence shown here is derived from an EMBL/GenBank/DDBJ whole genome shotgun (WGS) entry which is preliminary data.</text>
</comment>
<keyword evidence="2" id="KW-1185">Reference proteome</keyword>
<accession>A0A8X6QB61</accession>
<dbReference type="Proteomes" id="UP000887013">
    <property type="component" value="Unassembled WGS sequence"/>
</dbReference>
<evidence type="ECO:0000313" key="1">
    <source>
        <dbReference type="EMBL" id="GFU05434.1"/>
    </source>
</evidence>
<organism evidence="1 2">
    <name type="scientific">Nephila pilipes</name>
    <name type="common">Giant wood spider</name>
    <name type="synonym">Nephila maculata</name>
    <dbReference type="NCBI Taxonomy" id="299642"/>
    <lineage>
        <taxon>Eukaryota</taxon>
        <taxon>Metazoa</taxon>
        <taxon>Ecdysozoa</taxon>
        <taxon>Arthropoda</taxon>
        <taxon>Chelicerata</taxon>
        <taxon>Arachnida</taxon>
        <taxon>Araneae</taxon>
        <taxon>Araneomorphae</taxon>
        <taxon>Entelegynae</taxon>
        <taxon>Araneoidea</taxon>
        <taxon>Nephilidae</taxon>
        <taxon>Nephila</taxon>
    </lineage>
</organism>
<gene>
    <name evidence="1" type="ORF">NPIL_260101</name>
</gene>
<dbReference type="EMBL" id="BMAW01077259">
    <property type="protein sequence ID" value="GFU05434.1"/>
    <property type="molecule type" value="Genomic_DNA"/>
</dbReference>
<evidence type="ECO:0000313" key="2">
    <source>
        <dbReference type="Proteomes" id="UP000887013"/>
    </source>
</evidence>
<proteinExistence type="predicted"/>